<keyword evidence="6" id="KW-1185">Reference proteome</keyword>
<dbReference type="InterPro" id="IPR036770">
    <property type="entry name" value="Ankyrin_rpt-contain_sf"/>
</dbReference>
<proteinExistence type="inferred from homology"/>
<evidence type="ECO:0000256" key="1">
    <source>
        <dbReference type="ARBA" id="ARBA00007428"/>
    </source>
</evidence>
<dbReference type="InterPro" id="IPR051248">
    <property type="entry name" value="UPF0507/Ank_repeat_27"/>
</dbReference>
<dbReference type="SUPFAM" id="SSF64268">
    <property type="entry name" value="PX domain"/>
    <property type="match status" value="1"/>
</dbReference>
<accession>A0ABR3ZB79</accession>
<dbReference type="Gene3D" id="1.25.40.20">
    <property type="entry name" value="Ankyrin repeat-containing domain"/>
    <property type="match status" value="1"/>
</dbReference>
<dbReference type="Gene3D" id="1.20.1050.80">
    <property type="entry name" value="VPS9 domain"/>
    <property type="match status" value="1"/>
</dbReference>
<evidence type="ECO:0000256" key="3">
    <source>
        <dbReference type="SAM" id="MobiDB-lite"/>
    </source>
</evidence>
<dbReference type="PROSITE" id="PS51205">
    <property type="entry name" value="VPS9"/>
    <property type="match status" value="1"/>
</dbReference>
<dbReference type="CDD" id="cd06093">
    <property type="entry name" value="PX_domain"/>
    <property type="match status" value="1"/>
</dbReference>
<dbReference type="SUPFAM" id="SSF109993">
    <property type="entry name" value="VPS9 domain"/>
    <property type="match status" value="1"/>
</dbReference>
<dbReference type="PANTHER" id="PTHR24170:SF1">
    <property type="entry name" value="DOMAIN PROTEIN, PUTATIVE (AFU_ORTHOLOGUE AFUA_1G09870)-RELATED"/>
    <property type="match status" value="1"/>
</dbReference>
<dbReference type="PANTHER" id="PTHR24170">
    <property type="entry name" value="ANKYRIN REPEAT DOMAIN-CONTAINING PROTEIN 27"/>
    <property type="match status" value="1"/>
</dbReference>
<organism evidence="5 6">
    <name type="scientific">Sporothrix stenoceras</name>
    <dbReference type="NCBI Taxonomy" id="5173"/>
    <lineage>
        <taxon>Eukaryota</taxon>
        <taxon>Fungi</taxon>
        <taxon>Dikarya</taxon>
        <taxon>Ascomycota</taxon>
        <taxon>Pezizomycotina</taxon>
        <taxon>Sordariomycetes</taxon>
        <taxon>Sordariomycetidae</taxon>
        <taxon>Ophiostomatales</taxon>
        <taxon>Ophiostomataceae</taxon>
        <taxon>Sporothrix</taxon>
    </lineage>
</organism>
<feature type="coiled-coil region" evidence="2">
    <location>
        <begin position="1305"/>
        <end position="1361"/>
    </location>
</feature>
<evidence type="ECO:0000313" key="6">
    <source>
        <dbReference type="Proteomes" id="UP001583186"/>
    </source>
</evidence>
<protein>
    <recommendedName>
        <fullName evidence="4">VPS9 domain-containing protein</fullName>
    </recommendedName>
</protein>
<feature type="compositionally biased region" description="Low complexity" evidence="3">
    <location>
        <begin position="670"/>
        <end position="687"/>
    </location>
</feature>
<dbReference type="Proteomes" id="UP001583186">
    <property type="component" value="Unassembled WGS sequence"/>
</dbReference>
<feature type="region of interest" description="Disordered" evidence="3">
    <location>
        <begin position="646"/>
        <end position="703"/>
    </location>
</feature>
<sequence length="1427" mass="157790">MPQPLNPFLAAFFSSPLSTQCNPTSNHILLVPTTEVLLTHRETESNAVFAELPNLDEFLTSHVIRMPNPRVAAAAANAAGGKDGVVNLREMRGKAKPYGTYNGRSVVIKDNLVYSNKGFKSLNHATLVSDAIWYADTLEPKQWLIYYISRPLLGSWEPMTTIPAILPRTIPSNTVINALAATAAGESSPRAPTQAQQQQQQQQAKAGAAAGSDSGPSTPRKKDIKSFHDLLNHFPSIARQMQPGLDKIYREFTTAYEQTLPLPPTASHIPDPEPDGPIKTAMKKARMNSASAPVKPPVKIQDQPAESAESRETAPESSSAAEELNNTASGSTDGNNSNSNSNSNSNNLTVAAAANGTDRVNGSNMSTYSGSQVSEDFYPDDDEHVMRTSLETAVTTAIDIFQGVDKQQLSLLGATTDLTGPLVERLIERYISENLHHIIFPRLSSMKRQEDLELESKIRQMDCIDLSQLGMDIDGGTRNKHEVTLALGRVVEEFRKIQGAACPQEMLSILLATVKSVSQLTSVPPDGPDKGKDAADDTTQAQTHTEKPLIMINADTLVSLLLYIVIRSQQRHLLARFIYMRHFIFIDDVDSGEMGYALSTFEAVITYLMSASAGLRRASRRNKALWEATAKGDLDAVKAIMEPTSDDAVADGEGDIDSDNDNGGEEGSSSRRTSGSDWPPSFTSFGFSNGGASGSSRSSRSSRRSSIVLSEAEAFSKGSGLGHVFPFQSHGPDDGSVEFSLHFPIKRTKKVALDTRSMSSSSEISFRSRATSFGSNMDGSIEGDISVERLSQTHDSFGESLLMMAVQNERIDTLKYYLSLRDFFPVRFVLQDINHEETTLLSAAVQLGNRELIMMVINTLTDSDEVTPDEVTAYFALQDIWGRSVAHYLFHAPFLIDMYGAMMPWRQHDKKGQTPLFALCRSYDHAAYYDMVSEGIRMATATQSDKGRLHVGEHVDARGNTLLHIVNDTQLAARILQLCDVDVNAINDKMFTPLMVASKYGRFAMVQTLFRDPRVDIGAKELRGLTAVELAKDDEMRNKIDDLTLLSMPPGPDMRTTAVVRSYFVEDASVRFVVKSGHAVSSVSYAVTTCRRSQTDFEHLTRLLALENPASWIPSVTGLRSPFQIPSRPSRAVLKDLQLRMDWFLRMMIMHPTFAEHEMLWEFILVPDIQPDMMAQRSKLKAETRAEKVRDELEPLDNIREAEQFVDHARDLVRRVNNGTKNVMRRVNGVSIAAADLRDAAALLSKEVGLISFLPAAHITAMDAYVRALAIPQANAHVQFRAAFLAIQSTVDAILAALGRPPRLILQIQATRKQAEREYQSMNRSTRWPLGLLDDARQRLKEEREERARQSEAASEDLSRELRFSQQTVAGELAGWQDMHERIGRRAIRDLARGMLVQEQDRLEAMKRALRCVQPVPPPLPSRGARG</sequence>
<feature type="domain" description="VPS9" evidence="4">
    <location>
        <begin position="448"/>
        <end position="617"/>
    </location>
</feature>
<comment type="similarity">
    <text evidence="1">Belongs to the UPF0507 family.</text>
</comment>
<dbReference type="InterPro" id="IPR002110">
    <property type="entry name" value="Ankyrin_rpt"/>
</dbReference>
<name>A0ABR3ZB79_9PEZI</name>
<dbReference type="InterPro" id="IPR037191">
    <property type="entry name" value="VPS9_dom_sf"/>
</dbReference>
<gene>
    <name evidence="5" type="ORF">Sste5346_003725</name>
</gene>
<evidence type="ECO:0000256" key="2">
    <source>
        <dbReference type="SAM" id="Coils"/>
    </source>
</evidence>
<dbReference type="InterPro" id="IPR036871">
    <property type="entry name" value="PX_dom_sf"/>
</dbReference>
<dbReference type="Pfam" id="PF13857">
    <property type="entry name" value="Ank_5"/>
    <property type="match status" value="1"/>
</dbReference>
<feature type="region of interest" description="Disordered" evidence="3">
    <location>
        <begin position="522"/>
        <end position="542"/>
    </location>
</feature>
<feature type="compositionally biased region" description="Low complexity" evidence="3">
    <location>
        <begin position="194"/>
        <end position="211"/>
    </location>
</feature>
<keyword evidence="2" id="KW-0175">Coiled coil</keyword>
<dbReference type="SUPFAM" id="SSF48403">
    <property type="entry name" value="Ankyrin repeat"/>
    <property type="match status" value="1"/>
</dbReference>
<reference evidence="5 6" key="1">
    <citation type="journal article" date="2024" name="IMA Fungus">
        <title>IMA Genome - F19 : A genome assembly and annotation guide to empower mycologists, including annotated draft genome sequences of Ceratocystis pirilliformis, Diaporthe australafricana, Fusarium ophioides, Paecilomyces lecythidis, and Sporothrix stenoceras.</title>
        <authorList>
            <person name="Aylward J."/>
            <person name="Wilson A.M."/>
            <person name="Visagie C.M."/>
            <person name="Spraker J."/>
            <person name="Barnes I."/>
            <person name="Buitendag C."/>
            <person name="Ceriani C."/>
            <person name="Del Mar Angel L."/>
            <person name="du Plessis D."/>
            <person name="Fuchs T."/>
            <person name="Gasser K."/>
            <person name="Kramer D."/>
            <person name="Li W."/>
            <person name="Munsamy K."/>
            <person name="Piso A."/>
            <person name="Price J.L."/>
            <person name="Sonnekus B."/>
            <person name="Thomas C."/>
            <person name="van der Nest A."/>
            <person name="van Dijk A."/>
            <person name="van Heerden A."/>
            <person name="van Vuuren N."/>
            <person name="Yilmaz N."/>
            <person name="Duong T.A."/>
            <person name="van der Merwe N.A."/>
            <person name="Wingfield M.J."/>
            <person name="Wingfield B.D."/>
        </authorList>
    </citation>
    <scope>NUCLEOTIDE SEQUENCE [LARGE SCALE GENOMIC DNA]</scope>
    <source>
        <strain evidence="5 6">CMW 5346</strain>
    </source>
</reference>
<dbReference type="Pfam" id="PF02204">
    <property type="entry name" value="VPS9"/>
    <property type="match status" value="1"/>
</dbReference>
<feature type="compositionally biased region" description="Acidic residues" evidence="3">
    <location>
        <begin position="646"/>
        <end position="664"/>
    </location>
</feature>
<evidence type="ECO:0000313" key="5">
    <source>
        <dbReference type="EMBL" id="KAL1897873.1"/>
    </source>
</evidence>
<dbReference type="EMBL" id="JAWCUI010000017">
    <property type="protein sequence ID" value="KAL1897873.1"/>
    <property type="molecule type" value="Genomic_DNA"/>
</dbReference>
<feature type="compositionally biased region" description="Polar residues" evidence="3">
    <location>
        <begin position="358"/>
        <end position="374"/>
    </location>
</feature>
<dbReference type="InterPro" id="IPR003123">
    <property type="entry name" value="VPS9"/>
</dbReference>
<comment type="caution">
    <text evidence="5">The sequence shown here is derived from an EMBL/GenBank/DDBJ whole genome shotgun (WGS) entry which is preliminary data.</text>
</comment>
<feature type="region of interest" description="Disordered" evidence="3">
    <location>
        <begin position="183"/>
        <end position="223"/>
    </location>
</feature>
<feature type="compositionally biased region" description="Low complexity" evidence="3">
    <location>
        <begin position="315"/>
        <end position="355"/>
    </location>
</feature>
<feature type="region of interest" description="Disordered" evidence="3">
    <location>
        <begin position="261"/>
        <end position="379"/>
    </location>
</feature>
<evidence type="ECO:0000259" key="4">
    <source>
        <dbReference type="PROSITE" id="PS51205"/>
    </source>
</evidence>